<feature type="coiled-coil region" evidence="2">
    <location>
        <begin position="37"/>
        <end position="120"/>
    </location>
</feature>
<evidence type="ECO:0000256" key="3">
    <source>
        <dbReference type="SAM" id="MobiDB-lite"/>
    </source>
</evidence>
<comment type="caution">
    <text evidence="6">The sequence shown here is derived from an EMBL/GenBank/DDBJ whole genome shotgun (WGS) entry which is preliminary data.</text>
</comment>
<name>A0A845R2N3_9CLOT</name>
<dbReference type="Pfam" id="PF24568">
    <property type="entry name" value="CC_PcsB"/>
    <property type="match status" value="1"/>
</dbReference>
<evidence type="ECO:0000256" key="2">
    <source>
        <dbReference type="SAM" id="Coils"/>
    </source>
</evidence>
<accession>A0A845R2N3</accession>
<dbReference type="InterPro" id="IPR050570">
    <property type="entry name" value="Cell_wall_metabolism_enzyme"/>
</dbReference>
<dbReference type="AlphaFoldDB" id="A0A845R2N3"/>
<feature type="region of interest" description="Disordered" evidence="3">
    <location>
        <begin position="192"/>
        <end position="211"/>
    </location>
</feature>
<keyword evidence="1" id="KW-0732">Signal</keyword>
<dbReference type="CDD" id="cd12797">
    <property type="entry name" value="M23_peptidase"/>
    <property type="match status" value="1"/>
</dbReference>
<dbReference type="Gene3D" id="2.70.70.10">
    <property type="entry name" value="Glucose Permease (Domain IIA)"/>
    <property type="match status" value="1"/>
</dbReference>
<dbReference type="Gene3D" id="6.10.250.3150">
    <property type="match status" value="1"/>
</dbReference>
<evidence type="ECO:0000313" key="6">
    <source>
        <dbReference type="EMBL" id="NBI07828.1"/>
    </source>
</evidence>
<evidence type="ECO:0000259" key="4">
    <source>
        <dbReference type="Pfam" id="PF01551"/>
    </source>
</evidence>
<feature type="domain" description="Peptidoglycan hydrolase PcsB coiled-coil" evidence="5">
    <location>
        <begin position="108"/>
        <end position="180"/>
    </location>
</feature>
<dbReference type="Pfam" id="PF01551">
    <property type="entry name" value="Peptidase_M23"/>
    <property type="match status" value="1"/>
</dbReference>
<proteinExistence type="predicted"/>
<keyword evidence="7" id="KW-1185">Reference proteome</keyword>
<dbReference type="Proteomes" id="UP000467132">
    <property type="component" value="Unassembled WGS sequence"/>
</dbReference>
<dbReference type="SUPFAM" id="SSF51261">
    <property type="entry name" value="Duplicated hybrid motif"/>
    <property type="match status" value="1"/>
</dbReference>
<evidence type="ECO:0000256" key="1">
    <source>
        <dbReference type="ARBA" id="ARBA00022729"/>
    </source>
</evidence>
<sequence length="387" mass="43841">MFKRLREETMLKKGKALSFLLATAIFLNVGIVYAGDVDELKQKQKGIETRLKDAQKDLKKKESEMSEVEKEIKKLDEEINDAAQEIKKVEGKISNVENDINTTEKELEEAQSNVDEKSETLGARLRVMYKNGNVSYLEVLLGAEDFGDFISRLDLVQKIADQDVDLLKYMQEQRDIIEDKKKELETKKKLLDHQKSQVRKQREKLSLANRSKKDEMKKLEKDYKKLEKLEDDLNKEANETTNDIQNLQNPNAEYVGGEYTWPVPGKYKISSPFGYRTHPIYGTKKLHTGIDIGYGGQYGTTVVAANSGRVIYAGWKSGYGNTVMIDHGGRIVTLYAHNQSLLVSVGQQVKKGQPIAKGGSTGNSTGPHCHFEVRKNGQYVNPLSYLR</sequence>
<dbReference type="InterPro" id="IPR016047">
    <property type="entry name" value="M23ase_b-sheet_dom"/>
</dbReference>
<dbReference type="EMBL" id="QXXA01000015">
    <property type="protein sequence ID" value="NBI07828.1"/>
    <property type="molecule type" value="Genomic_DNA"/>
</dbReference>
<dbReference type="GO" id="GO:0004222">
    <property type="term" value="F:metalloendopeptidase activity"/>
    <property type="evidence" value="ECO:0007669"/>
    <property type="project" value="TreeGrafter"/>
</dbReference>
<protein>
    <submittedName>
        <fullName evidence="6">Peptidase M23</fullName>
    </submittedName>
</protein>
<dbReference type="FunFam" id="2.70.70.10:FF:000006">
    <property type="entry name" value="M23 family peptidase"/>
    <property type="match status" value="1"/>
</dbReference>
<dbReference type="PANTHER" id="PTHR21666:SF289">
    <property type="entry name" value="L-ALA--D-GLU ENDOPEPTIDASE"/>
    <property type="match status" value="1"/>
</dbReference>
<dbReference type="PANTHER" id="PTHR21666">
    <property type="entry name" value="PEPTIDASE-RELATED"/>
    <property type="match status" value="1"/>
</dbReference>
<evidence type="ECO:0000259" key="5">
    <source>
        <dbReference type="Pfam" id="PF24568"/>
    </source>
</evidence>
<dbReference type="InterPro" id="IPR011055">
    <property type="entry name" value="Dup_hybrid_motif"/>
</dbReference>
<feature type="domain" description="M23ase beta-sheet core" evidence="4">
    <location>
        <begin position="286"/>
        <end position="382"/>
    </location>
</feature>
<keyword evidence="2" id="KW-0175">Coiled coil</keyword>
<evidence type="ECO:0000313" key="7">
    <source>
        <dbReference type="Proteomes" id="UP000467132"/>
    </source>
</evidence>
<dbReference type="SUPFAM" id="SSF57997">
    <property type="entry name" value="Tropomyosin"/>
    <property type="match status" value="1"/>
</dbReference>
<reference evidence="6 7" key="1">
    <citation type="submission" date="2018-08" db="EMBL/GenBank/DDBJ databases">
        <title>Murine metabolic-syndrome-specific gut microbial biobank.</title>
        <authorList>
            <person name="Liu C."/>
        </authorList>
    </citation>
    <scope>NUCLEOTIDE SEQUENCE [LARGE SCALE GENOMIC DNA]</scope>
    <source>
        <strain evidence="6 7">583</strain>
    </source>
</reference>
<gene>
    <name evidence="6" type="ORF">D3Z33_13285</name>
</gene>
<dbReference type="InterPro" id="IPR057309">
    <property type="entry name" value="PcsB_CC"/>
</dbReference>
<organism evidence="6 7">
    <name type="scientific">Senegalia massiliensis</name>
    <dbReference type="NCBI Taxonomy" id="1720316"/>
    <lineage>
        <taxon>Bacteria</taxon>
        <taxon>Bacillati</taxon>
        <taxon>Bacillota</taxon>
        <taxon>Clostridia</taxon>
        <taxon>Eubacteriales</taxon>
        <taxon>Clostridiaceae</taxon>
        <taxon>Senegalia</taxon>
    </lineage>
</organism>